<dbReference type="InterPro" id="IPR007361">
    <property type="entry name" value="DUF427"/>
</dbReference>
<dbReference type="PANTHER" id="PTHR43058">
    <property type="entry name" value="SLR0655 PROTEIN"/>
    <property type="match status" value="1"/>
</dbReference>
<evidence type="ECO:0000256" key="1">
    <source>
        <dbReference type="SAM" id="MobiDB-lite"/>
    </source>
</evidence>
<feature type="domain" description="DUF427" evidence="2">
    <location>
        <begin position="55"/>
        <end position="146"/>
    </location>
</feature>
<accession>A0A3Q9IY36</accession>
<gene>
    <name evidence="3" type="ORF">CVS47_01215</name>
</gene>
<organism evidence="3 4">
    <name type="scientific">Microbacterium lemovicicum</name>
    <dbReference type="NCBI Taxonomy" id="1072463"/>
    <lineage>
        <taxon>Bacteria</taxon>
        <taxon>Bacillati</taxon>
        <taxon>Actinomycetota</taxon>
        <taxon>Actinomycetes</taxon>
        <taxon>Micrococcales</taxon>
        <taxon>Microbacteriaceae</taxon>
        <taxon>Microbacterium</taxon>
    </lineage>
</organism>
<reference evidence="3 4" key="1">
    <citation type="submission" date="2018-08" db="EMBL/GenBank/DDBJ databases">
        <title>Microbacterium lemovicicum sp. nov., a bacterium isolated from a natural uranium-rich soil.</title>
        <authorList>
            <person name="ORTET P."/>
        </authorList>
    </citation>
    <scope>NUCLEOTIDE SEQUENCE [LARGE SCALE GENOMIC DNA]</scope>
    <source>
        <strain evidence="3 4">Viu22</strain>
    </source>
</reference>
<dbReference type="PANTHER" id="PTHR43058:SF1">
    <property type="entry name" value="DUF427 DOMAIN-CONTAINING PROTEIN"/>
    <property type="match status" value="1"/>
</dbReference>
<dbReference type="InterPro" id="IPR038694">
    <property type="entry name" value="DUF427_sf"/>
</dbReference>
<name>A0A3Q9IY36_9MICO</name>
<sequence length="188" mass="20192">MSSIPRRPVVRGPEAVRPVDNGEVKRPSPAPLAPGQESVWDYPRPPAVDRVDRRVVVVFGGVTVVDTRDVVRVRETSHPPVYYLKISDFAPESLVEAAGSSWCEFKGRAAYFDLVAGGRRADGVGWTYPEPARGYGLLDGRVALYAGPMDAVTIDGETVIPQPGGFYGGWITHEVAGPFKGGPGSSGW</sequence>
<dbReference type="AlphaFoldDB" id="A0A3Q9IY36"/>
<dbReference type="Proteomes" id="UP000276888">
    <property type="component" value="Chromosome"/>
</dbReference>
<dbReference type="EMBL" id="CP031423">
    <property type="protein sequence ID" value="AZS36608.1"/>
    <property type="molecule type" value="Genomic_DNA"/>
</dbReference>
<dbReference type="Gene3D" id="2.170.150.40">
    <property type="entry name" value="Domain of unknown function (DUF427)"/>
    <property type="match status" value="1"/>
</dbReference>
<protein>
    <recommendedName>
        <fullName evidence="2">DUF427 domain-containing protein</fullName>
    </recommendedName>
</protein>
<feature type="region of interest" description="Disordered" evidence="1">
    <location>
        <begin position="1"/>
        <end position="39"/>
    </location>
</feature>
<proteinExistence type="predicted"/>
<keyword evidence="4" id="KW-1185">Reference proteome</keyword>
<evidence type="ECO:0000313" key="3">
    <source>
        <dbReference type="EMBL" id="AZS36608.1"/>
    </source>
</evidence>
<evidence type="ECO:0000313" key="4">
    <source>
        <dbReference type="Proteomes" id="UP000276888"/>
    </source>
</evidence>
<dbReference type="KEGG" id="mlv:CVS47_01215"/>
<evidence type="ECO:0000259" key="2">
    <source>
        <dbReference type="Pfam" id="PF04248"/>
    </source>
</evidence>
<dbReference type="OrthoDB" id="285364at2"/>
<dbReference type="Pfam" id="PF04248">
    <property type="entry name" value="NTP_transf_9"/>
    <property type="match status" value="1"/>
</dbReference>